<dbReference type="AlphaFoldDB" id="A8NFC9"/>
<dbReference type="PANTHER" id="PTHR12537:SF12">
    <property type="entry name" value="MATERNAL PROTEIN PUMILIO"/>
    <property type="match status" value="1"/>
</dbReference>
<dbReference type="Pfam" id="PF00806">
    <property type="entry name" value="PUF"/>
    <property type="match status" value="5"/>
</dbReference>
<dbReference type="SMART" id="SM00025">
    <property type="entry name" value="Pumilio"/>
    <property type="match status" value="8"/>
</dbReference>
<dbReference type="STRING" id="240176.A8NFC9"/>
<dbReference type="HOGENOM" id="CLU_004017_8_1_1"/>
<feature type="repeat" description="Pumilio" evidence="2">
    <location>
        <begin position="188"/>
        <end position="224"/>
    </location>
</feature>
<feature type="repeat" description="Pumilio" evidence="2">
    <location>
        <begin position="295"/>
        <end position="330"/>
    </location>
</feature>
<evidence type="ECO:0000256" key="2">
    <source>
        <dbReference type="PROSITE-ProRule" id="PRU00317"/>
    </source>
</evidence>
<dbReference type="KEGG" id="cci:CC1G_04231"/>
<dbReference type="InterPro" id="IPR001313">
    <property type="entry name" value="Pumilio_RNA-bd_rpt"/>
</dbReference>
<name>A8NFC9_COPC7</name>
<organism evidence="5 6">
    <name type="scientific">Coprinopsis cinerea (strain Okayama-7 / 130 / ATCC MYA-4618 / FGSC 9003)</name>
    <name type="common">Inky cap fungus</name>
    <name type="synonym">Hormographiella aspergillata</name>
    <dbReference type="NCBI Taxonomy" id="240176"/>
    <lineage>
        <taxon>Eukaryota</taxon>
        <taxon>Fungi</taxon>
        <taxon>Dikarya</taxon>
        <taxon>Basidiomycota</taxon>
        <taxon>Agaricomycotina</taxon>
        <taxon>Agaricomycetes</taxon>
        <taxon>Agaricomycetidae</taxon>
        <taxon>Agaricales</taxon>
        <taxon>Agaricineae</taxon>
        <taxon>Psathyrellaceae</taxon>
        <taxon>Coprinopsis</taxon>
    </lineage>
</organism>
<dbReference type="OrthoDB" id="668540at2759"/>
<feature type="repeat" description="Pumilio" evidence="2">
    <location>
        <begin position="115"/>
        <end position="150"/>
    </location>
</feature>
<comment type="caution">
    <text evidence="5">The sequence shown here is derived from an EMBL/GenBank/DDBJ whole genome shotgun (WGS) entry which is preliminary data.</text>
</comment>
<dbReference type="SMR" id="A8NFC9"/>
<dbReference type="OMA" id="HVLEMSQ"/>
<sequence length="461" mass="51462">MHYQVLSPLPPYFALPSPPPPPPRPPHMHPSPMAGQGLPFLPASNALSPVIQPPIQVDGSPSILPEMPTLLRQAPMLPPPPKELEAQPSELLQPGCSKLLLEFKTNLKKRWELKDVRGHIAEFSRDQRASRFIQQVIEDADTDALDLIWSEVASDDLLTISFNACGNYVVQKLLDRGSEAQRVKLATALQGHVVQVSQDAYGCWVIQKVLDVVPNHVRGQIVLEAEPHILTLVKDPNGNHVVQKILQVVPARYLTFVDAFHGRAVEIARDNYGCRVLQRCLQHLPFEAVQPLLQELKPFILEMICDQFGNYVIQHILQDGKTSEKEEIFHQIRGRVLRLARHKYASNVLEKALTHAPPLIRHAIIEEMLTTVKGFPKGVWQLMNDQYGNYVLQKALTLAEEPQRTVLSMATKCQLSNVRAAGKARAKQMASSDSTNIAGAGRAPMLTSLYDFAICHLYPLS</sequence>
<feature type="repeat" description="Pumilio" evidence="2">
    <location>
        <begin position="259"/>
        <end position="294"/>
    </location>
</feature>
<dbReference type="GO" id="GO:0005737">
    <property type="term" value="C:cytoplasm"/>
    <property type="evidence" value="ECO:0007669"/>
    <property type="project" value="TreeGrafter"/>
</dbReference>
<dbReference type="InParanoid" id="A8NFC9"/>
<dbReference type="InterPro" id="IPR011989">
    <property type="entry name" value="ARM-like"/>
</dbReference>
<dbReference type="PROSITE" id="PS50303">
    <property type="entry name" value="PUM_HD"/>
    <property type="match status" value="1"/>
</dbReference>
<dbReference type="SUPFAM" id="SSF48371">
    <property type="entry name" value="ARM repeat"/>
    <property type="match status" value="1"/>
</dbReference>
<dbReference type="Pfam" id="PF22493">
    <property type="entry name" value="PUF_NOP9"/>
    <property type="match status" value="1"/>
</dbReference>
<keyword evidence="6" id="KW-1185">Reference proteome</keyword>
<dbReference type="PROSITE" id="PS50302">
    <property type="entry name" value="PUM"/>
    <property type="match status" value="7"/>
</dbReference>
<dbReference type="PANTHER" id="PTHR12537">
    <property type="entry name" value="RNA BINDING PROTEIN PUMILIO-RELATED"/>
    <property type="match status" value="1"/>
</dbReference>
<dbReference type="GO" id="GO:0003729">
    <property type="term" value="F:mRNA binding"/>
    <property type="evidence" value="ECO:0007669"/>
    <property type="project" value="TreeGrafter"/>
</dbReference>
<feature type="domain" description="PUM-HD" evidence="4">
    <location>
        <begin position="95"/>
        <end position="437"/>
    </location>
</feature>
<dbReference type="InterPro" id="IPR016024">
    <property type="entry name" value="ARM-type_fold"/>
</dbReference>
<dbReference type="GeneID" id="6009747"/>
<accession>A8NFC9</accession>
<dbReference type="GO" id="GO:0010608">
    <property type="term" value="P:post-transcriptional regulation of gene expression"/>
    <property type="evidence" value="ECO:0007669"/>
    <property type="project" value="TreeGrafter"/>
</dbReference>
<dbReference type="FunCoup" id="A8NFC9">
    <property type="interactions" value="240"/>
</dbReference>
<evidence type="ECO:0000313" key="5">
    <source>
        <dbReference type="EMBL" id="EAU88525.2"/>
    </source>
</evidence>
<evidence type="ECO:0000256" key="3">
    <source>
        <dbReference type="SAM" id="MobiDB-lite"/>
    </source>
</evidence>
<feature type="repeat" description="Pumilio" evidence="2">
    <location>
        <begin position="331"/>
        <end position="366"/>
    </location>
</feature>
<feature type="region of interest" description="Disordered" evidence="3">
    <location>
        <begin position="12"/>
        <end position="36"/>
    </location>
</feature>
<dbReference type="RefSeq" id="XP_001833252.2">
    <property type="nucleotide sequence ID" value="XM_001833200.2"/>
</dbReference>
<evidence type="ECO:0000256" key="1">
    <source>
        <dbReference type="ARBA" id="ARBA00022737"/>
    </source>
</evidence>
<gene>
    <name evidence="5" type="ORF">CC1G_04231</name>
</gene>
<dbReference type="InterPro" id="IPR033133">
    <property type="entry name" value="PUM-HD"/>
</dbReference>
<dbReference type="Proteomes" id="UP000001861">
    <property type="component" value="Unassembled WGS sequence"/>
</dbReference>
<protein>
    <submittedName>
        <fullName evidence="5">Pumilio</fullName>
    </submittedName>
</protein>
<dbReference type="VEuPathDB" id="FungiDB:CC1G_04231"/>
<proteinExistence type="predicted"/>
<dbReference type="Gene3D" id="1.25.10.10">
    <property type="entry name" value="Leucine-rich Repeat Variant"/>
    <property type="match status" value="1"/>
</dbReference>
<feature type="repeat" description="Pumilio" evidence="2">
    <location>
        <begin position="374"/>
        <end position="409"/>
    </location>
</feature>
<reference evidence="5 6" key="1">
    <citation type="journal article" date="2010" name="Proc. Natl. Acad. Sci. U.S.A.">
        <title>Insights into evolution of multicellular fungi from the assembled chromosomes of the mushroom Coprinopsis cinerea (Coprinus cinereus).</title>
        <authorList>
            <person name="Stajich J.E."/>
            <person name="Wilke S.K."/>
            <person name="Ahren D."/>
            <person name="Au C.H."/>
            <person name="Birren B.W."/>
            <person name="Borodovsky M."/>
            <person name="Burns C."/>
            <person name="Canback B."/>
            <person name="Casselton L.A."/>
            <person name="Cheng C.K."/>
            <person name="Deng J."/>
            <person name="Dietrich F.S."/>
            <person name="Fargo D.C."/>
            <person name="Farman M.L."/>
            <person name="Gathman A.C."/>
            <person name="Goldberg J."/>
            <person name="Guigo R."/>
            <person name="Hoegger P.J."/>
            <person name="Hooker J.B."/>
            <person name="Huggins A."/>
            <person name="James T.Y."/>
            <person name="Kamada T."/>
            <person name="Kilaru S."/>
            <person name="Kodira C."/>
            <person name="Kues U."/>
            <person name="Kupfer D."/>
            <person name="Kwan H.S."/>
            <person name="Lomsadze A."/>
            <person name="Li W."/>
            <person name="Lilly W.W."/>
            <person name="Ma L.J."/>
            <person name="Mackey A.J."/>
            <person name="Manning G."/>
            <person name="Martin F."/>
            <person name="Muraguchi H."/>
            <person name="Natvig D.O."/>
            <person name="Palmerini H."/>
            <person name="Ramesh M.A."/>
            <person name="Rehmeyer C.J."/>
            <person name="Roe B.A."/>
            <person name="Shenoy N."/>
            <person name="Stanke M."/>
            <person name="Ter-Hovhannisyan V."/>
            <person name="Tunlid A."/>
            <person name="Velagapudi R."/>
            <person name="Vision T.J."/>
            <person name="Zeng Q."/>
            <person name="Zolan M.E."/>
            <person name="Pukkila P.J."/>
        </authorList>
    </citation>
    <scope>NUCLEOTIDE SEQUENCE [LARGE SCALE GENOMIC DNA]</scope>
    <source>
        <strain evidence="6">Okayama-7 / 130 / ATCC MYA-4618 / FGSC 9003</strain>
    </source>
</reference>
<dbReference type="eggNOG" id="KOG1488">
    <property type="taxonomic scope" value="Eukaryota"/>
</dbReference>
<feature type="repeat" description="Pumilio" evidence="2">
    <location>
        <begin position="151"/>
        <end position="187"/>
    </location>
</feature>
<evidence type="ECO:0000313" key="6">
    <source>
        <dbReference type="Proteomes" id="UP000001861"/>
    </source>
</evidence>
<dbReference type="InterPro" id="IPR033712">
    <property type="entry name" value="Pumilio_RNA-bd"/>
</dbReference>
<dbReference type="EMBL" id="AACS02000002">
    <property type="protein sequence ID" value="EAU88525.2"/>
    <property type="molecule type" value="Genomic_DNA"/>
</dbReference>
<keyword evidence="1" id="KW-0677">Repeat</keyword>
<evidence type="ECO:0000259" key="4">
    <source>
        <dbReference type="PROSITE" id="PS50303"/>
    </source>
</evidence>
<dbReference type="CDD" id="cd07920">
    <property type="entry name" value="Pumilio"/>
    <property type="match status" value="1"/>
</dbReference>
<feature type="compositionally biased region" description="Pro residues" evidence="3">
    <location>
        <begin position="12"/>
        <end position="29"/>
    </location>
</feature>